<keyword evidence="4" id="KW-1185">Reference proteome</keyword>
<organism evidence="3 4">
    <name type="scientific">Nocardioides taihuensis</name>
    <dbReference type="NCBI Taxonomy" id="1835606"/>
    <lineage>
        <taxon>Bacteria</taxon>
        <taxon>Bacillati</taxon>
        <taxon>Actinomycetota</taxon>
        <taxon>Actinomycetes</taxon>
        <taxon>Propionibacteriales</taxon>
        <taxon>Nocardioidaceae</taxon>
        <taxon>Nocardioides</taxon>
    </lineage>
</organism>
<feature type="domain" description="Barstar (barnase inhibitor)" evidence="2">
    <location>
        <begin position="39"/>
        <end position="130"/>
    </location>
</feature>
<evidence type="ECO:0000313" key="3">
    <source>
        <dbReference type="EMBL" id="MFC5178953.1"/>
    </source>
</evidence>
<evidence type="ECO:0000313" key="4">
    <source>
        <dbReference type="Proteomes" id="UP001596087"/>
    </source>
</evidence>
<protein>
    <submittedName>
        <fullName evidence="3">Barstar family protein</fullName>
    </submittedName>
</protein>
<gene>
    <name evidence="3" type="ORF">ACFPGP_19885</name>
</gene>
<dbReference type="EMBL" id="JBHSKD010000027">
    <property type="protein sequence ID" value="MFC5178953.1"/>
    <property type="molecule type" value="Genomic_DNA"/>
</dbReference>
<reference evidence="4" key="1">
    <citation type="journal article" date="2019" name="Int. J. Syst. Evol. Microbiol.">
        <title>The Global Catalogue of Microorganisms (GCM) 10K type strain sequencing project: providing services to taxonomists for standard genome sequencing and annotation.</title>
        <authorList>
            <consortium name="The Broad Institute Genomics Platform"/>
            <consortium name="The Broad Institute Genome Sequencing Center for Infectious Disease"/>
            <person name="Wu L."/>
            <person name="Ma J."/>
        </authorList>
    </citation>
    <scope>NUCLEOTIDE SEQUENCE [LARGE SCALE GENOMIC DNA]</scope>
    <source>
        <strain evidence="4">DFY41</strain>
    </source>
</reference>
<dbReference type="InterPro" id="IPR000468">
    <property type="entry name" value="Barstar"/>
</dbReference>
<comment type="caution">
    <text evidence="3">The sequence shown here is derived from an EMBL/GenBank/DDBJ whole genome shotgun (WGS) entry which is preliminary data.</text>
</comment>
<evidence type="ECO:0000256" key="1">
    <source>
        <dbReference type="ARBA" id="ARBA00006845"/>
    </source>
</evidence>
<dbReference type="RefSeq" id="WP_378592751.1">
    <property type="nucleotide sequence ID" value="NZ_JBHSKD010000027.1"/>
</dbReference>
<dbReference type="Pfam" id="PF01337">
    <property type="entry name" value="Barstar"/>
    <property type="match status" value="1"/>
</dbReference>
<dbReference type="Gene3D" id="3.30.370.10">
    <property type="entry name" value="Barstar-like"/>
    <property type="match status" value="1"/>
</dbReference>
<dbReference type="InterPro" id="IPR035905">
    <property type="entry name" value="Barstar-like_sf"/>
</dbReference>
<name>A0ABW0BNX5_9ACTN</name>
<accession>A0ABW0BNX5</accession>
<dbReference type="SUPFAM" id="SSF52038">
    <property type="entry name" value="Barstar-related"/>
    <property type="match status" value="1"/>
</dbReference>
<proteinExistence type="inferred from homology"/>
<dbReference type="Proteomes" id="UP001596087">
    <property type="component" value="Unassembled WGS sequence"/>
</dbReference>
<evidence type="ECO:0000259" key="2">
    <source>
        <dbReference type="Pfam" id="PF01337"/>
    </source>
</evidence>
<sequence>MSGLAGLLAGRTEPGIYRWHGAFDTADVQHAVEHAHWNFAWVDGWHHQDKKEFLDAAGQALGFPDNWGHTFDALGDCLADVTAGDSNGWVLLWDGWGTLARSDEQAFSVALSVLGGRVNADRGGPFAVLLRGEGPESMTGVESLD</sequence>
<comment type="similarity">
    <text evidence="1">Belongs to the barstar family.</text>
</comment>